<reference evidence="1 2" key="1">
    <citation type="journal article" date="2014" name="Genome Announc.">
        <title>Draft genome sequences of the altered schaedler flora, a defined bacterial community from gnotobiotic mice.</title>
        <authorList>
            <person name="Wannemuehler M.J."/>
            <person name="Overstreet A.M."/>
            <person name="Ward D.V."/>
            <person name="Phillips G.J."/>
        </authorList>
    </citation>
    <scope>NUCLEOTIDE SEQUENCE [LARGE SCALE GENOMIC DNA]</scope>
    <source>
        <strain evidence="1 2">ASF492</strain>
    </source>
</reference>
<dbReference type="HOGENOM" id="CLU_2934599_0_0_9"/>
<gene>
    <name evidence="1" type="ORF">C823_01885</name>
</gene>
<evidence type="ECO:0000313" key="1">
    <source>
        <dbReference type="EMBL" id="EMZ28664.1"/>
    </source>
</evidence>
<dbReference type="EMBL" id="AQFT01000062">
    <property type="protein sequence ID" value="EMZ28664.1"/>
    <property type="molecule type" value="Genomic_DNA"/>
</dbReference>
<evidence type="ECO:0000313" key="2">
    <source>
        <dbReference type="Proteomes" id="UP000012589"/>
    </source>
</evidence>
<protein>
    <submittedName>
        <fullName evidence="1">Uncharacterized protein</fullName>
    </submittedName>
</protein>
<dbReference type="OrthoDB" id="192359at2"/>
<dbReference type="PATRIC" id="fig|1235802.3.peg.1993"/>
<dbReference type="STRING" id="1235802.C823_01885"/>
<comment type="caution">
    <text evidence="1">The sequence shown here is derived from an EMBL/GenBank/DDBJ whole genome shotgun (WGS) entry which is preliminary data.</text>
</comment>
<sequence length="60" mass="7390">MEKCRAFCESMDNNLLEDIIDSYHVWTKWKHNPDISVVSGRYQLDFEKWWYIPRPLIGEW</sequence>
<name>N2AVZ9_9FIRM</name>
<dbReference type="Proteomes" id="UP000012589">
    <property type="component" value="Unassembled WGS sequence"/>
</dbReference>
<proteinExistence type="predicted"/>
<dbReference type="AlphaFoldDB" id="N2AVZ9"/>
<keyword evidence="2" id="KW-1185">Reference proteome</keyword>
<accession>N2AVZ9</accession>
<organism evidence="1 2">
    <name type="scientific">Eubacterium plexicaudatum ASF492</name>
    <dbReference type="NCBI Taxonomy" id="1235802"/>
    <lineage>
        <taxon>Bacteria</taxon>
        <taxon>Bacillati</taxon>
        <taxon>Bacillota</taxon>
        <taxon>Clostridia</taxon>
        <taxon>Eubacteriales</taxon>
        <taxon>Eubacteriaceae</taxon>
        <taxon>Eubacterium</taxon>
    </lineage>
</organism>